<evidence type="ECO:0000256" key="3">
    <source>
        <dbReference type="ARBA" id="ARBA00013085"/>
    </source>
</evidence>
<dbReference type="GO" id="GO:0004401">
    <property type="term" value="F:histidinol-phosphatase activity"/>
    <property type="evidence" value="ECO:0007669"/>
    <property type="project" value="UniProtKB-UniRule"/>
</dbReference>
<dbReference type="EMBL" id="MU006105">
    <property type="protein sequence ID" value="KAF2836067.1"/>
    <property type="molecule type" value="Genomic_DNA"/>
</dbReference>
<evidence type="ECO:0000256" key="5">
    <source>
        <dbReference type="ARBA" id="ARBA00022801"/>
    </source>
</evidence>
<protein>
    <recommendedName>
        <fullName evidence="3 8">Histidinol-phosphatase</fullName>
        <shortName evidence="8">HolPase</shortName>
        <ecNumber evidence="3 8">3.1.3.15</ecNumber>
    </recommendedName>
</protein>
<dbReference type="CDD" id="cd12110">
    <property type="entry name" value="PHP_HisPPase_Hisj_like"/>
    <property type="match status" value="1"/>
</dbReference>
<dbReference type="Proteomes" id="UP000799429">
    <property type="component" value="Unassembled WGS sequence"/>
</dbReference>
<comment type="pathway">
    <text evidence="1 8">Amino-acid biosynthesis; L-histidine biosynthesis; L-histidine from 5-phospho-alpha-D-ribose 1-diphosphate: step 8/9.</text>
</comment>
<evidence type="ECO:0000256" key="4">
    <source>
        <dbReference type="ARBA" id="ARBA00022605"/>
    </source>
</evidence>
<proteinExistence type="inferred from homology"/>
<evidence type="ECO:0000259" key="9">
    <source>
        <dbReference type="Pfam" id="PF02811"/>
    </source>
</evidence>
<accession>A0A9P4VNU3</accession>
<dbReference type="GO" id="GO:0000105">
    <property type="term" value="P:L-histidine biosynthetic process"/>
    <property type="evidence" value="ECO:0007669"/>
    <property type="project" value="UniProtKB-UniRule"/>
</dbReference>
<evidence type="ECO:0000256" key="1">
    <source>
        <dbReference type="ARBA" id="ARBA00004970"/>
    </source>
</evidence>
<evidence type="ECO:0000313" key="10">
    <source>
        <dbReference type="EMBL" id="KAF2836067.1"/>
    </source>
</evidence>
<feature type="domain" description="PHP" evidence="9">
    <location>
        <begin position="5"/>
        <end position="212"/>
    </location>
</feature>
<dbReference type="InterPro" id="IPR010140">
    <property type="entry name" value="Histidinol_P_phosphatase_HisJ"/>
</dbReference>
<sequence length="232" mass="27214">MPFSHHSHSGQFCAHAKNTLEEMVQAAISRGFETFALTEHIPRDNDDLYPEEERESLGSLTTLFDAYYQEAVRLRELYASEIRILIGFETEWIRPRSLEIINELLDRYQFDLFIGSVHHVHTVPIDFDRDLYEKSRANSEDCDEKLAERYFDDQHDMLQILKPPVVGHLDLIRLFSDNKHVEFKRWETVWNRINRNLDFIASYGGLLELNSSAFRKGMKTPYPEADICKASK</sequence>
<gene>
    <name evidence="10" type="ORF">M501DRAFT_1019280</name>
</gene>
<comment type="similarity">
    <text evidence="2 8">Belongs to the PHP hydrolase family. HisK subfamily.</text>
</comment>
<comment type="caution">
    <text evidence="10">The sequence shown here is derived from an EMBL/GenBank/DDBJ whole genome shotgun (WGS) entry which is preliminary data.</text>
</comment>
<reference evidence="10" key="1">
    <citation type="journal article" date="2020" name="Stud. Mycol.">
        <title>101 Dothideomycetes genomes: a test case for predicting lifestyles and emergence of pathogens.</title>
        <authorList>
            <person name="Haridas S."/>
            <person name="Albert R."/>
            <person name="Binder M."/>
            <person name="Bloem J."/>
            <person name="Labutti K."/>
            <person name="Salamov A."/>
            <person name="Andreopoulos B."/>
            <person name="Baker S."/>
            <person name="Barry K."/>
            <person name="Bills G."/>
            <person name="Bluhm B."/>
            <person name="Cannon C."/>
            <person name="Castanera R."/>
            <person name="Culley D."/>
            <person name="Daum C."/>
            <person name="Ezra D."/>
            <person name="Gonzalez J."/>
            <person name="Henrissat B."/>
            <person name="Kuo A."/>
            <person name="Liang C."/>
            <person name="Lipzen A."/>
            <person name="Lutzoni F."/>
            <person name="Magnuson J."/>
            <person name="Mondo S."/>
            <person name="Nolan M."/>
            <person name="Ohm R."/>
            <person name="Pangilinan J."/>
            <person name="Park H.-J."/>
            <person name="Ramirez L."/>
            <person name="Alfaro M."/>
            <person name="Sun H."/>
            <person name="Tritt A."/>
            <person name="Yoshinaga Y."/>
            <person name="Zwiers L.-H."/>
            <person name="Turgeon B."/>
            <person name="Goodwin S."/>
            <person name="Spatafora J."/>
            <person name="Crous P."/>
            <person name="Grigoriev I."/>
        </authorList>
    </citation>
    <scope>NUCLEOTIDE SEQUENCE</scope>
    <source>
        <strain evidence="10">CBS 101060</strain>
    </source>
</reference>
<dbReference type="Pfam" id="PF02811">
    <property type="entry name" value="PHP"/>
    <property type="match status" value="1"/>
</dbReference>
<keyword evidence="4 8" id="KW-0028">Amino-acid biosynthesis</keyword>
<keyword evidence="5 8" id="KW-0378">Hydrolase</keyword>
<keyword evidence="11" id="KW-1185">Reference proteome</keyword>
<dbReference type="PANTHER" id="PTHR21039:SF0">
    <property type="entry name" value="HISTIDINOL-PHOSPHATASE"/>
    <property type="match status" value="1"/>
</dbReference>
<evidence type="ECO:0000256" key="2">
    <source>
        <dbReference type="ARBA" id="ARBA00009152"/>
    </source>
</evidence>
<evidence type="ECO:0000313" key="11">
    <source>
        <dbReference type="Proteomes" id="UP000799429"/>
    </source>
</evidence>
<dbReference type="Gene3D" id="3.20.20.140">
    <property type="entry name" value="Metal-dependent hydrolases"/>
    <property type="match status" value="1"/>
</dbReference>
<comment type="catalytic activity">
    <reaction evidence="7 8">
        <text>L-histidinol phosphate + H2O = L-histidinol + phosphate</text>
        <dbReference type="Rhea" id="RHEA:14465"/>
        <dbReference type="ChEBI" id="CHEBI:15377"/>
        <dbReference type="ChEBI" id="CHEBI:43474"/>
        <dbReference type="ChEBI" id="CHEBI:57699"/>
        <dbReference type="ChEBI" id="CHEBI:57980"/>
        <dbReference type="EC" id="3.1.3.15"/>
    </reaction>
</comment>
<keyword evidence="6 8" id="KW-0368">Histidine biosynthesis</keyword>
<dbReference type="PANTHER" id="PTHR21039">
    <property type="entry name" value="HISTIDINOL PHOSPHATASE-RELATED"/>
    <property type="match status" value="1"/>
</dbReference>
<dbReference type="InterPro" id="IPR004013">
    <property type="entry name" value="PHP_dom"/>
</dbReference>
<organism evidence="10 11">
    <name type="scientific">Patellaria atrata CBS 101060</name>
    <dbReference type="NCBI Taxonomy" id="1346257"/>
    <lineage>
        <taxon>Eukaryota</taxon>
        <taxon>Fungi</taxon>
        <taxon>Dikarya</taxon>
        <taxon>Ascomycota</taxon>
        <taxon>Pezizomycotina</taxon>
        <taxon>Dothideomycetes</taxon>
        <taxon>Dothideomycetes incertae sedis</taxon>
        <taxon>Patellariales</taxon>
        <taxon>Patellariaceae</taxon>
        <taxon>Patellaria</taxon>
    </lineage>
</organism>
<dbReference type="OrthoDB" id="5957391at2759"/>
<name>A0A9P4VNU3_9PEZI</name>
<evidence type="ECO:0000256" key="8">
    <source>
        <dbReference type="RuleBase" id="RU366003"/>
    </source>
</evidence>
<dbReference type="GO" id="GO:0005737">
    <property type="term" value="C:cytoplasm"/>
    <property type="evidence" value="ECO:0007669"/>
    <property type="project" value="TreeGrafter"/>
</dbReference>
<dbReference type="EC" id="3.1.3.15" evidence="3 8"/>
<dbReference type="InterPro" id="IPR016195">
    <property type="entry name" value="Pol/histidinol_Pase-like"/>
</dbReference>
<dbReference type="SUPFAM" id="SSF89550">
    <property type="entry name" value="PHP domain-like"/>
    <property type="match status" value="1"/>
</dbReference>
<evidence type="ECO:0000256" key="7">
    <source>
        <dbReference type="ARBA" id="ARBA00049158"/>
    </source>
</evidence>
<dbReference type="NCBIfam" id="TIGR01856">
    <property type="entry name" value="hisJ_fam"/>
    <property type="match status" value="1"/>
</dbReference>
<dbReference type="AlphaFoldDB" id="A0A9P4VNU3"/>
<evidence type="ECO:0000256" key="6">
    <source>
        <dbReference type="ARBA" id="ARBA00023102"/>
    </source>
</evidence>